<comment type="caution">
    <text evidence="1">The sequence shown here is derived from an EMBL/GenBank/DDBJ whole genome shotgun (WGS) entry which is preliminary data.</text>
</comment>
<dbReference type="AlphaFoldDB" id="A0AAE2ZLM3"/>
<reference evidence="1" key="1">
    <citation type="submission" date="2021-08" db="EMBL/GenBank/DDBJ databases">
        <title>Hoeflea bacterium WL0058 sp. nov., isolated from the sediment.</title>
        <authorList>
            <person name="Wang L."/>
            <person name="Zhang D."/>
        </authorList>
    </citation>
    <scope>NUCLEOTIDE SEQUENCE</scope>
    <source>
        <strain evidence="1">WL0058</strain>
    </source>
</reference>
<dbReference type="RefSeq" id="WP_220227386.1">
    <property type="nucleotide sequence ID" value="NZ_JAICBX010000001.1"/>
</dbReference>
<dbReference type="Proteomes" id="UP001196509">
    <property type="component" value="Unassembled WGS sequence"/>
</dbReference>
<protein>
    <submittedName>
        <fullName evidence="1">Uncharacterized protein</fullName>
    </submittedName>
</protein>
<evidence type="ECO:0000313" key="2">
    <source>
        <dbReference type="Proteomes" id="UP001196509"/>
    </source>
</evidence>
<organism evidence="1 2">
    <name type="scientific">Flavimaribacter sediminis</name>
    <dbReference type="NCBI Taxonomy" id="2865987"/>
    <lineage>
        <taxon>Bacteria</taxon>
        <taxon>Pseudomonadati</taxon>
        <taxon>Pseudomonadota</taxon>
        <taxon>Alphaproteobacteria</taxon>
        <taxon>Hyphomicrobiales</taxon>
        <taxon>Rhizobiaceae</taxon>
        <taxon>Flavimaribacter</taxon>
    </lineage>
</organism>
<dbReference type="EMBL" id="JAICBX010000001">
    <property type="protein sequence ID" value="MBW8636730.1"/>
    <property type="molecule type" value="Genomic_DNA"/>
</dbReference>
<name>A0AAE2ZLM3_9HYPH</name>
<sequence length="149" mass="16696">MTCHTYNKNQMSDSTAYPLHLAFPAEENTLQTRQAETLGDFMKVTRLMKRANRRYSSPVDQNRIGRTLSLLRHGGGGPDTGYVVLATYAGEPVGFALSLSRQGKDPGVVWLHTEDTQYRDQVTKALIAGMDRLRAEWEARNEPPVRVCA</sequence>
<keyword evidence="2" id="KW-1185">Reference proteome</keyword>
<proteinExistence type="predicted"/>
<evidence type="ECO:0000313" key="1">
    <source>
        <dbReference type="EMBL" id="MBW8636730.1"/>
    </source>
</evidence>
<gene>
    <name evidence="1" type="ORF">K1W69_05995</name>
</gene>
<accession>A0AAE2ZLM3</accession>